<dbReference type="PANTHER" id="PTHR34405:SF3">
    <property type="entry name" value="CRISPR-ASSOCIATED ENDORIBONUCLEASE CAS2 3"/>
    <property type="match status" value="1"/>
</dbReference>
<dbReference type="InterPro" id="IPR021127">
    <property type="entry name" value="CRISPR_associated_Cas2"/>
</dbReference>
<comment type="cofactor">
    <cofactor evidence="1 9">
        <name>Mg(2+)</name>
        <dbReference type="ChEBI" id="CHEBI:18420"/>
    </cofactor>
</comment>
<evidence type="ECO:0000313" key="10">
    <source>
        <dbReference type="EMBL" id="PAT36473.1"/>
    </source>
</evidence>
<dbReference type="GO" id="GO:0046872">
    <property type="term" value="F:metal ion binding"/>
    <property type="evidence" value="ECO:0007669"/>
    <property type="project" value="UniProtKB-UniRule"/>
</dbReference>
<dbReference type="GO" id="GO:0051607">
    <property type="term" value="P:defense response to virus"/>
    <property type="evidence" value="ECO:0007669"/>
    <property type="project" value="UniProtKB-UniRule"/>
</dbReference>
<comment type="subunit">
    <text evidence="9">Homodimer, forms a heterotetramer with a Cas1 homodimer.</text>
</comment>
<keyword evidence="3 9" id="KW-0540">Nuclease</keyword>
<dbReference type="InterPro" id="IPR019199">
    <property type="entry name" value="Virulence_VapD/CRISPR_Cas2"/>
</dbReference>
<dbReference type="Gene3D" id="3.30.70.240">
    <property type="match status" value="1"/>
</dbReference>
<accession>A0A2A2AFC2</accession>
<evidence type="ECO:0000313" key="11">
    <source>
        <dbReference type="Proteomes" id="UP000218054"/>
    </source>
</evidence>
<keyword evidence="5 9" id="KW-0255">Endonuclease</keyword>
<comment type="function">
    <text evidence="9">CRISPR (clustered regularly interspaced short palindromic repeat), is an adaptive immune system that provides protection against mobile genetic elements (viruses, transposable elements and conjugative plasmids). CRISPR clusters contain sequences complementary to antecedent mobile elements and target invading nucleic acids. CRISPR clusters are transcribed and processed into CRISPR RNA (crRNA). Functions as a ssRNA-specific endoribonuclease. Involved in the integration of spacer DNA into the CRISPR cassette.</text>
</comment>
<dbReference type="PANTHER" id="PTHR34405">
    <property type="entry name" value="CRISPR-ASSOCIATED ENDORIBONUCLEASE CAS2"/>
    <property type="match status" value="1"/>
</dbReference>
<evidence type="ECO:0000256" key="7">
    <source>
        <dbReference type="ARBA" id="ARBA00022842"/>
    </source>
</evidence>
<dbReference type="HAMAP" id="MF_01471">
    <property type="entry name" value="Cas2"/>
    <property type="match status" value="1"/>
</dbReference>
<reference evidence="10 11" key="1">
    <citation type="submission" date="2017-08" db="EMBL/GenBank/DDBJ databases">
        <title>WGS of Clinical strains of the CDC Group NO-1 linked to zoonotic infections in humans.</title>
        <authorList>
            <person name="Bernier A.-M."/>
            <person name="Bernard K."/>
        </authorList>
    </citation>
    <scope>NUCLEOTIDE SEQUENCE [LARGE SCALE GENOMIC DNA]</scope>
    <source>
        <strain evidence="10 11">NML00-0135</strain>
    </source>
</reference>
<proteinExistence type="inferred from homology"/>
<evidence type="ECO:0000256" key="3">
    <source>
        <dbReference type="ARBA" id="ARBA00022722"/>
    </source>
</evidence>
<dbReference type="Pfam" id="PF09827">
    <property type="entry name" value="CRISPR_Cas2"/>
    <property type="match status" value="1"/>
</dbReference>
<dbReference type="Proteomes" id="UP000218054">
    <property type="component" value="Unassembled WGS sequence"/>
</dbReference>
<evidence type="ECO:0000256" key="4">
    <source>
        <dbReference type="ARBA" id="ARBA00022723"/>
    </source>
</evidence>
<dbReference type="GO" id="GO:0043571">
    <property type="term" value="P:maintenance of CRISPR repeat elements"/>
    <property type="evidence" value="ECO:0007669"/>
    <property type="project" value="UniProtKB-UniRule"/>
</dbReference>
<evidence type="ECO:0000256" key="2">
    <source>
        <dbReference type="ARBA" id="ARBA00009959"/>
    </source>
</evidence>
<dbReference type="EC" id="3.1.-.-" evidence="9"/>
<keyword evidence="8 9" id="KW-0051">Antiviral defense</keyword>
<evidence type="ECO:0000256" key="8">
    <source>
        <dbReference type="ARBA" id="ARBA00023118"/>
    </source>
</evidence>
<dbReference type="EMBL" id="NSJB01000010">
    <property type="protein sequence ID" value="PAT36473.1"/>
    <property type="molecule type" value="Genomic_DNA"/>
</dbReference>
<evidence type="ECO:0000256" key="5">
    <source>
        <dbReference type="ARBA" id="ARBA00022759"/>
    </source>
</evidence>
<sequence>MPRHYVICYDIGDHRRLARVHRTLAAQAMALQYSVFLFQGSATALQDCLQQLEGLLDLSQDDVRAYPLPARGMRLLLGRRLLPEGVHWSGLPALDGMPQAGQPDG</sequence>
<feature type="binding site" evidence="9">
    <location>
        <position position="10"/>
    </location>
    <ligand>
        <name>Mg(2+)</name>
        <dbReference type="ChEBI" id="CHEBI:18420"/>
        <note>catalytic</note>
    </ligand>
</feature>
<dbReference type="SUPFAM" id="SSF143430">
    <property type="entry name" value="TTP0101/SSO1404-like"/>
    <property type="match status" value="1"/>
</dbReference>
<keyword evidence="6 9" id="KW-0378">Hydrolase</keyword>
<name>A0A2A2AFC2_9BURK</name>
<dbReference type="NCBIfam" id="TIGR01573">
    <property type="entry name" value="cas2"/>
    <property type="match status" value="1"/>
</dbReference>
<protein>
    <recommendedName>
        <fullName evidence="9">CRISPR-associated endoribonuclease Cas2</fullName>
        <ecNumber evidence="9">3.1.-.-</ecNumber>
    </recommendedName>
</protein>
<evidence type="ECO:0000256" key="6">
    <source>
        <dbReference type="ARBA" id="ARBA00022801"/>
    </source>
</evidence>
<gene>
    <name evidence="9 10" type="primary">cas2</name>
    <name evidence="10" type="ORF">CK625_11060</name>
</gene>
<comment type="similarity">
    <text evidence="2 9">Belongs to the CRISPR-associated endoribonuclease Cas2 protein family.</text>
</comment>
<dbReference type="GO" id="GO:0004521">
    <property type="term" value="F:RNA endonuclease activity"/>
    <property type="evidence" value="ECO:0007669"/>
    <property type="project" value="InterPro"/>
</dbReference>
<keyword evidence="4 9" id="KW-0479">Metal-binding</keyword>
<dbReference type="GO" id="GO:0016787">
    <property type="term" value="F:hydrolase activity"/>
    <property type="evidence" value="ECO:0007669"/>
    <property type="project" value="UniProtKB-KW"/>
</dbReference>
<evidence type="ECO:0000256" key="1">
    <source>
        <dbReference type="ARBA" id="ARBA00001946"/>
    </source>
</evidence>
<comment type="caution">
    <text evidence="10">The sequence shown here is derived from an EMBL/GenBank/DDBJ whole genome shotgun (WGS) entry which is preliminary data.</text>
</comment>
<keyword evidence="7 9" id="KW-0460">Magnesium</keyword>
<evidence type="ECO:0000256" key="9">
    <source>
        <dbReference type="HAMAP-Rule" id="MF_01471"/>
    </source>
</evidence>
<dbReference type="CDD" id="cd09725">
    <property type="entry name" value="Cas2_I_II_III"/>
    <property type="match status" value="1"/>
</dbReference>
<dbReference type="AlphaFoldDB" id="A0A2A2AFC2"/>
<dbReference type="RefSeq" id="WP_095540381.1">
    <property type="nucleotide sequence ID" value="NZ_NSJB01000010.1"/>
</dbReference>
<organism evidence="10 11">
    <name type="scientific">Vandammella animalimorsus</name>
    <dbReference type="NCBI Taxonomy" id="2029117"/>
    <lineage>
        <taxon>Bacteria</taxon>
        <taxon>Pseudomonadati</taxon>
        <taxon>Pseudomonadota</taxon>
        <taxon>Betaproteobacteria</taxon>
        <taxon>Burkholderiales</taxon>
        <taxon>Comamonadaceae</taxon>
        <taxon>Vandammella</taxon>
    </lineage>
</organism>
<keyword evidence="11" id="KW-1185">Reference proteome</keyword>